<dbReference type="PANTHER" id="PTHR47633">
    <property type="entry name" value="IMMUNOGLOBULIN"/>
    <property type="match status" value="1"/>
</dbReference>
<dbReference type="Proteomes" id="UP000267029">
    <property type="component" value="Unassembled WGS sequence"/>
</dbReference>
<dbReference type="PANTHER" id="PTHR47633:SF8">
    <property type="entry name" value="SPEG NEIGHBOR PROTEIN"/>
    <property type="match status" value="1"/>
</dbReference>
<dbReference type="SUPFAM" id="SSF48726">
    <property type="entry name" value="Immunoglobulin"/>
    <property type="match status" value="2"/>
</dbReference>
<proteinExistence type="predicted"/>
<reference evidence="4" key="1">
    <citation type="submission" date="2017-02" db="UniProtKB">
        <authorList>
            <consortium name="WormBaseParasite"/>
        </authorList>
    </citation>
    <scope>IDENTIFICATION</scope>
</reference>
<dbReference type="Gene3D" id="2.60.40.10">
    <property type="entry name" value="Immunoglobulins"/>
    <property type="match status" value="2"/>
</dbReference>
<dbReference type="InterPro" id="IPR003599">
    <property type="entry name" value="Ig_sub"/>
</dbReference>
<evidence type="ECO:0000313" key="2">
    <source>
        <dbReference type="EMBL" id="VDD79302.1"/>
    </source>
</evidence>
<feature type="domain" description="Ig-like" evidence="1">
    <location>
        <begin position="32"/>
        <end position="117"/>
    </location>
</feature>
<dbReference type="InterPro" id="IPR007110">
    <property type="entry name" value="Ig-like_dom"/>
</dbReference>
<protein>
    <submittedName>
        <fullName evidence="4">Ig-like domain-containing protein</fullName>
    </submittedName>
</protein>
<evidence type="ECO:0000313" key="4">
    <source>
        <dbReference type="WBParaSite" id="MCOS_0000530401-mRNA-1"/>
    </source>
</evidence>
<dbReference type="Pfam" id="PF07679">
    <property type="entry name" value="I-set"/>
    <property type="match status" value="2"/>
</dbReference>
<evidence type="ECO:0000313" key="3">
    <source>
        <dbReference type="Proteomes" id="UP000267029"/>
    </source>
</evidence>
<dbReference type="PROSITE" id="PS50835">
    <property type="entry name" value="IG_LIKE"/>
    <property type="match status" value="1"/>
</dbReference>
<dbReference type="GO" id="GO:0004672">
    <property type="term" value="F:protein kinase activity"/>
    <property type="evidence" value="ECO:0007669"/>
    <property type="project" value="TreeGrafter"/>
</dbReference>
<gene>
    <name evidence="2" type="ORF">MCOS_LOCUS5305</name>
</gene>
<dbReference type="InterPro" id="IPR036179">
    <property type="entry name" value="Ig-like_dom_sf"/>
</dbReference>
<reference evidence="2 3" key="2">
    <citation type="submission" date="2018-10" db="EMBL/GenBank/DDBJ databases">
        <authorList>
            <consortium name="Pathogen Informatics"/>
        </authorList>
    </citation>
    <scope>NUCLEOTIDE SEQUENCE [LARGE SCALE GENOMIC DNA]</scope>
</reference>
<dbReference type="STRING" id="53468.A0A0R3UEA2"/>
<name>A0A0R3UEA2_MESCO</name>
<dbReference type="OrthoDB" id="9998697at2759"/>
<keyword evidence="3" id="KW-1185">Reference proteome</keyword>
<dbReference type="InterPro" id="IPR013783">
    <property type="entry name" value="Ig-like_fold"/>
</dbReference>
<sequence>MTNDLLFVVDEKNCRKGERKLSQRHSFFLGRPYLPSSATVSVGGRLEVNCYISGYPIPQVFWLKDGRQVKDSYPEDDLQVFLKRHGHVFQLIIPSARLHHAGLWEVVARNLAGLVISSSYIHVIDVHEVRTSMMLSWSTNVDEFVTVFRVRWEFNGEELQQSNLSRFKIVNEGVNHRVVLKDVDASFSGRYSVTAENSTGIATCSALLTVQINRT</sequence>
<dbReference type="EMBL" id="UXSR01005189">
    <property type="protein sequence ID" value="VDD79302.1"/>
    <property type="molecule type" value="Genomic_DNA"/>
</dbReference>
<dbReference type="InterPro" id="IPR013098">
    <property type="entry name" value="Ig_I-set"/>
</dbReference>
<organism evidence="4">
    <name type="scientific">Mesocestoides corti</name>
    <name type="common">Flatworm</name>
    <dbReference type="NCBI Taxonomy" id="53468"/>
    <lineage>
        <taxon>Eukaryota</taxon>
        <taxon>Metazoa</taxon>
        <taxon>Spiralia</taxon>
        <taxon>Lophotrochozoa</taxon>
        <taxon>Platyhelminthes</taxon>
        <taxon>Cestoda</taxon>
        <taxon>Eucestoda</taxon>
        <taxon>Cyclophyllidea</taxon>
        <taxon>Mesocestoididae</taxon>
        <taxon>Mesocestoides</taxon>
    </lineage>
</organism>
<evidence type="ECO:0000259" key="1">
    <source>
        <dbReference type="PROSITE" id="PS50835"/>
    </source>
</evidence>
<dbReference type="WBParaSite" id="MCOS_0000530401-mRNA-1">
    <property type="protein sequence ID" value="MCOS_0000530401-mRNA-1"/>
    <property type="gene ID" value="MCOS_0000530401"/>
</dbReference>
<accession>A0A0R3UEA2</accession>
<dbReference type="SMART" id="SM00409">
    <property type="entry name" value="IG"/>
    <property type="match status" value="2"/>
</dbReference>
<dbReference type="AlphaFoldDB" id="A0A0R3UEA2"/>